<protein>
    <submittedName>
        <fullName evidence="1">Uncharacterized protein</fullName>
    </submittedName>
</protein>
<accession>A0A1R4K508</accession>
<organism evidence="1 2">
    <name type="scientific">Luteococcus japonicus LSP_Lj1</name>
    <dbReference type="NCBI Taxonomy" id="1255658"/>
    <lineage>
        <taxon>Bacteria</taxon>
        <taxon>Bacillati</taxon>
        <taxon>Actinomycetota</taxon>
        <taxon>Actinomycetes</taxon>
        <taxon>Propionibacteriales</taxon>
        <taxon>Propionibacteriaceae</taxon>
        <taxon>Luteococcus</taxon>
    </lineage>
</organism>
<dbReference type="AlphaFoldDB" id="A0A1R4K508"/>
<name>A0A1R4K508_9ACTN</name>
<dbReference type="Proteomes" id="UP000188342">
    <property type="component" value="Unassembled WGS sequence"/>
</dbReference>
<dbReference type="EMBL" id="FUKQ01000044">
    <property type="protein sequence ID" value="SJN39359.1"/>
    <property type="molecule type" value="Genomic_DNA"/>
</dbReference>
<gene>
    <name evidence="1" type="ORF">FM114_11490</name>
</gene>
<sequence length="49" mass="5060">MAATSGRPSSAPRRAQGKHVTSVLVAFHLCLGEVRTQPTNVGVAGRSSL</sequence>
<evidence type="ECO:0000313" key="2">
    <source>
        <dbReference type="Proteomes" id="UP000188342"/>
    </source>
</evidence>
<keyword evidence="2" id="KW-1185">Reference proteome</keyword>
<reference evidence="1 2" key="1">
    <citation type="submission" date="2017-02" db="EMBL/GenBank/DDBJ databases">
        <authorList>
            <person name="Peterson S.W."/>
        </authorList>
    </citation>
    <scope>NUCLEOTIDE SEQUENCE [LARGE SCALE GENOMIC DNA]</scope>
    <source>
        <strain evidence="1 2">LSP_Lj1</strain>
    </source>
</reference>
<evidence type="ECO:0000313" key="1">
    <source>
        <dbReference type="EMBL" id="SJN39359.1"/>
    </source>
</evidence>
<proteinExistence type="predicted"/>